<name>A0ABV2X271_9NOCA</name>
<dbReference type="InterPro" id="IPR002539">
    <property type="entry name" value="MaoC-like_dom"/>
</dbReference>
<dbReference type="Proteomes" id="UP001550628">
    <property type="component" value="Unassembled WGS sequence"/>
</dbReference>
<gene>
    <name evidence="3" type="ORF">ABZ510_36085</name>
</gene>
<keyword evidence="4" id="KW-1185">Reference proteome</keyword>
<sequence>MVADPEIVIQKRCDPFDRIDFARYSMAVGDPNHVHVDGVVAAEAGLPDVIASGGLVTALMDECVREWVETKGGRIHSAQRRFRAPLFPHRGIHIEGRLVAEQSETPDEAVIDVEAATEDRELITTTTYVVRFGRDARSVSS</sequence>
<evidence type="ECO:0000259" key="2">
    <source>
        <dbReference type="Pfam" id="PF01575"/>
    </source>
</evidence>
<feature type="domain" description="MaoC-like" evidence="2">
    <location>
        <begin position="15"/>
        <end position="104"/>
    </location>
</feature>
<dbReference type="Gene3D" id="3.10.129.10">
    <property type="entry name" value="Hotdog Thioesterase"/>
    <property type="match status" value="1"/>
</dbReference>
<dbReference type="EMBL" id="JBEYBF010000059">
    <property type="protein sequence ID" value="MEU1957255.1"/>
    <property type="molecule type" value="Genomic_DNA"/>
</dbReference>
<protein>
    <submittedName>
        <fullName evidence="3">MaoC/PaaZ C-terminal domain-containing protein</fullName>
    </submittedName>
</protein>
<dbReference type="InterPro" id="IPR029069">
    <property type="entry name" value="HotDog_dom_sf"/>
</dbReference>
<accession>A0ABV2X271</accession>
<comment type="similarity">
    <text evidence="1">Belongs to the enoyl-CoA hydratase/isomerase family.</text>
</comment>
<dbReference type="RefSeq" id="WP_356960139.1">
    <property type="nucleotide sequence ID" value="NZ_JBEYBD010000047.1"/>
</dbReference>
<proteinExistence type="inferred from homology"/>
<dbReference type="Pfam" id="PF01575">
    <property type="entry name" value="MaoC_dehydratas"/>
    <property type="match status" value="1"/>
</dbReference>
<evidence type="ECO:0000313" key="4">
    <source>
        <dbReference type="Proteomes" id="UP001550628"/>
    </source>
</evidence>
<organism evidence="3 4">
    <name type="scientific">Nocardia rhamnosiphila</name>
    <dbReference type="NCBI Taxonomy" id="426716"/>
    <lineage>
        <taxon>Bacteria</taxon>
        <taxon>Bacillati</taxon>
        <taxon>Actinomycetota</taxon>
        <taxon>Actinomycetes</taxon>
        <taxon>Mycobacteriales</taxon>
        <taxon>Nocardiaceae</taxon>
        <taxon>Nocardia</taxon>
    </lineage>
</organism>
<reference evidence="3 4" key="1">
    <citation type="submission" date="2024-06" db="EMBL/GenBank/DDBJ databases">
        <title>The Natural Products Discovery Center: Release of the First 8490 Sequenced Strains for Exploring Actinobacteria Biosynthetic Diversity.</title>
        <authorList>
            <person name="Kalkreuter E."/>
            <person name="Kautsar S.A."/>
            <person name="Yang D."/>
            <person name="Bader C.D."/>
            <person name="Teijaro C.N."/>
            <person name="Fluegel L."/>
            <person name="Davis C.M."/>
            <person name="Simpson J.R."/>
            <person name="Lauterbach L."/>
            <person name="Steele A.D."/>
            <person name="Gui C."/>
            <person name="Meng S."/>
            <person name="Li G."/>
            <person name="Viehrig K."/>
            <person name="Ye F."/>
            <person name="Su P."/>
            <person name="Kiefer A.F."/>
            <person name="Nichols A."/>
            <person name="Cepeda A.J."/>
            <person name="Yan W."/>
            <person name="Fan B."/>
            <person name="Jiang Y."/>
            <person name="Adhikari A."/>
            <person name="Zheng C.-J."/>
            <person name="Schuster L."/>
            <person name="Cowan T.M."/>
            <person name="Smanski M.J."/>
            <person name="Chevrette M.G."/>
            <person name="De Carvalho L.P.S."/>
            <person name="Shen B."/>
        </authorList>
    </citation>
    <scope>NUCLEOTIDE SEQUENCE [LARGE SCALE GENOMIC DNA]</scope>
    <source>
        <strain evidence="3 4">NPDC019708</strain>
    </source>
</reference>
<evidence type="ECO:0000313" key="3">
    <source>
        <dbReference type="EMBL" id="MEU1957255.1"/>
    </source>
</evidence>
<dbReference type="SUPFAM" id="SSF54637">
    <property type="entry name" value="Thioesterase/thiol ester dehydrase-isomerase"/>
    <property type="match status" value="1"/>
</dbReference>
<comment type="caution">
    <text evidence="3">The sequence shown here is derived from an EMBL/GenBank/DDBJ whole genome shotgun (WGS) entry which is preliminary data.</text>
</comment>
<evidence type="ECO:0000256" key="1">
    <source>
        <dbReference type="ARBA" id="ARBA00005254"/>
    </source>
</evidence>